<gene>
    <name evidence="1" type="ORF">GCM10009765_38840</name>
</gene>
<dbReference type="EMBL" id="BAAANY010000013">
    <property type="protein sequence ID" value="GAA1685762.1"/>
    <property type="molecule type" value="Genomic_DNA"/>
</dbReference>
<evidence type="ECO:0000313" key="2">
    <source>
        <dbReference type="Proteomes" id="UP001500618"/>
    </source>
</evidence>
<comment type="caution">
    <text evidence="1">The sequence shown here is derived from an EMBL/GenBank/DDBJ whole genome shotgun (WGS) entry which is preliminary data.</text>
</comment>
<reference evidence="1 2" key="1">
    <citation type="journal article" date="2019" name="Int. J. Syst. Evol. Microbiol.">
        <title>The Global Catalogue of Microorganisms (GCM) 10K type strain sequencing project: providing services to taxonomists for standard genome sequencing and annotation.</title>
        <authorList>
            <consortium name="The Broad Institute Genomics Platform"/>
            <consortium name="The Broad Institute Genome Sequencing Center for Infectious Disease"/>
            <person name="Wu L."/>
            <person name="Ma J."/>
        </authorList>
    </citation>
    <scope>NUCLEOTIDE SEQUENCE [LARGE SCALE GENOMIC DNA]</scope>
    <source>
        <strain evidence="1 2">JCM 14718</strain>
    </source>
</reference>
<sequence>MLTESATHRFGSWPTSLSMPARDTGWSSTIATLNTPTSTWHLHSDWFASFAAGRREVAAPMTDRTAPGFTDGALFWWPAESPKSGQARTGLGVLPSG</sequence>
<keyword evidence="2" id="KW-1185">Reference proteome</keyword>
<name>A0ABN2HCU4_9ACTN</name>
<organism evidence="1 2">
    <name type="scientific">Fodinicola feengrottensis</name>
    <dbReference type="NCBI Taxonomy" id="435914"/>
    <lineage>
        <taxon>Bacteria</taxon>
        <taxon>Bacillati</taxon>
        <taxon>Actinomycetota</taxon>
        <taxon>Actinomycetes</taxon>
        <taxon>Mycobacteriales</taxon>
        <taxon>Fodinicola</taxon>
    </lineage>
</organism>
<accession>A0ABN2HCU4</accession>
<proteinExistence type="predicted"/>
<evidence type="ECO:0000313" key="1">
    <source>
        <dbReference type="EMBL" id="GAA1685762.1"/>
    </source>
</evidence>
<dbReference type="Proteomes" id="UP001500618">
    <property type="component" value="Unassembled WGS sequence"/>
</dbReference>
<protein>
    <submittedName>
        <fullName evidence="1">Uncharacterized protein</fullName>
    </submittedName>
</protein>